<evidence type="ECO:0000313" key="8">
    <source>
        <dbReference type="EMBL" id="KAF6019541.1"/>
    </source>
</evidence>
<comment type="similarity">
    <text evidence="2">Belongs to the TAF4 family.</text>
</comment>
<evidence type="ECO:0000256" key="5">
    <source>
        <dbReference type="ARBA" id="ARBA00023242"/>
    </source>
</evidence>
<dbReference type="InterPro" id="IPR037249">
    <property type="entry name" value="TAFH/NHR1_dom_sf"/>
</dbReference>
<keyword evidence="4" id="KW-0804">Transcription</keyword>
<keyword evidence="5" id="KW-0539">Nucleus</keyword>
<organism evidence="8 9">
    <name type="scientific">Bugula neritina</name>
    <name type="common">Brown bryozoan</name>
    <name type="synonym">Sertularia neritina</name>
    <dbReference type="NCBI Taxonomy" id="10212"/>
    <lineage>
        <taxon>Eukaryota</taxon>
        <taxon>Metazoa</taxon>
        <taxon>Spiralia</taxon>
        <taxon>Lophotrochozoa</taxon>
        <taxon>Bryozoa</taxon>
        <taxon>Gymnolaemata</taxon>
        <taxon>Cheilostomatida</taxon>
        <taxon>Flustrina</taxon>
        <taxon>Buguloidea</taxon>
        <taxon>Bugulidae</taxon>
        <taxon>Bugula</taxon>
    </lineage>
</organism>
<sequence length="540" mass="58426">MSTNEPHAQLNGDKVLTNYQTGVKSSNNGIVINSVSTPAPVVNGNGQLGATAMFNLAQIASSEQKQTVTTLSNTNSTPVAVPTHNAVGTVAAVAASGTAPVTICSAPTITQTRPQPIQQNNTPLRPAQALNAPLLIPRNANNTISLPPGLQLPPGTILMQNEKGHIVFMPRAPAPQNQASSGAIPIQPNPGQVIMRPAVAPAMQAIRAQTNIVSRPIMPASAPDRSKDETKKCKNFLETLIRLSSQQPQQTLDNVKRLILGLLEGTVQPDVFTVNLQKELNSQRQPGLAAFLKKSLPDLRLAISRNELSIDGLNRPNIQIPVSSLQNNVMQPMIRPSPKPMVPKAPSQQKAQGISNIQRMSGPVAMRPSSTASPLRPAQSRVPATSAIPRGKQRLDLKDDDDINDVATMGGVNLSEETKNILAAVPESAAQLRSCRDDAFLSHTPLAHKIRQLALQRGVRDINSDVISFVSHACEERLRHLTEKVSLVAEHRLDIYRVDKRFDPSHDVRSQLKFLEELDKLERKKHDDSGKRGATESCQE</sequence>
<dbReference type="InterPro" id="IPR007900">
    <property type="entry name" value="TAF4_C"/>
</dbReference>
<dbReference type="SUPFAM" id="SSF47113">
    <property type="entry name" value="Histone-fold"/>
    <property type="match status" value="1"/>
</dbReference>
<dbReference type="InterPro" id="IPR045144">
    <property type="entry name" value="TAF4"/>
</dbReference>
<dbReference type="PROSITE" id="PS51119">
    <property type="entry name" value="TAFH"/>
    <property type="match status" value="1"/>
</dbReference>
<evidence type="ECO:0000259" key="7">
    <source>
        <dbReference type="PROSITE" id="PS51119"/>
    </source>
</evidence>
<comment type="caution">
    <text evidence="8">The sequence shown here is derived from an EMBL/GenBank/DDBJ whole genome shotgun (WGS) entry which is preliminary data.</text>
</comment>
<dbReference type="SMART" id="SM00549">
    <property type="entry name" value="TAFH"/>
    <property type="match status" value="1"/>
</dbReference>
<dbReference type="GO" id="GO:0006367">
    <property type="term" value="P:transcription initiation at RNA polymerase II promoter"/>
    <property type="evidence" value="ECO:0007669"/>
    <property type="project" value="TreeGrafter"/>
</dbReference>
<evidence type="ECO:0000313" key="9">
    <source>
        <dbReference type="Proteomes" id="UP000593567"/>
    </source>
</evidence>
<dbReference type="OrthoDB" id="21060at2759"/>
<feature type="region of interest" description="Disordered" evidence="6">
    <location>
        <begin position="363"/>
        <end position="384"/>
    </location>
</feature>
<comment type="subcellular location">
    <subcellularLocation>
        <location evidence="1">Nucleus</location>
    </subcellularLocation>
</comment>
<dbReference type="GO" id="GO:0046982">
    <property type="term" value="F:protein heterodimerization activity"/>
    <property type="evidence" value="ECO:0007669"/>
    <property type="project" value="InterPro"/>
</dbReference>
<feature type="domain" description="TAFH" evidence="7">
    <location>
        <begin position="227"/>
        <end position="322"/>
    </location>
</feature>
<keyword evidence="3" id="KW-0805">Transcription regulation</keyword>
<dbReference type="GO" id="GO:0003677">
    <property type="term" value="F:DNA binding"/>
    <property type="evidence" value="ECO:0007669"/>
    <property type="project" value="TreeGrafter"/>
</dbReference>
<keyword evidence="9" id="KW-1185">Reference proteome</keyword>
<reference evidence="8" key="1">
    <citation type="submission" date="2020-06" db="EMBL/GenBank/DDBJ databases">
        <title>Draft genome of Bugula neritina, a colonial animal packing powerful symbionts and potential medicines.</title>
        <authorList>
            <person name="Rayko M."/>
        </authorList>
    </citation>
    <scope>NUCLEOTIDE SEQUENCE [LARGE SCALE GENOMIC DNA]</scope>
    <source>
        <strain evidence="8">Kwan_BN1</strain>
    </source>
</reference>
<dbReference type="FunFam" id="1.10.20.10:FF:000015">
    <property type="entry name" value="Transcription initiation factor TFIID subunit 4B"/>
    <property type="match status" value="1"/>
</dbReference>
<accession>A0A7J7J1I6</accession>
<dbReference type="Pfam" id="PF07531">
    <property type="entry name" value="TAFH"/>
    <property type="match status" value="1"/>
</dbReference>
<dbReference type="SUPFAM" id="SSF158553">
    <property type="entry name" value="TAFH domain-like"/>
    <property type="match status" value="1"/>
</dbReference>
<dbReference type="AlphaFoldDB" id="A0A7J7J1I6"/>
<evidence type="ECO:0000256" key="6">
    <source>
        <dbReference type="SAM" id="MobiDB-lite"/>
    </source>
</evidence>
<dbReference type="Pfam" id="PF05236">
    <property type="entry name" value="TAF4"/>
    <property type="match status" value="1"/>
</dbReference>
<evidence type="ECO:0000256" key="3">
    <source>
        <dbReference type="ARBA" id="ARBA00023015"/>
    </source>
</evidence>
<dbReference type="Proteomes" id="UP000593567">
    <property type="component" value="Unassembled WGS sequence"/>
</dbReference>
<dbReference type="Gene3D" id="1.10.20.10">
    <property type="entry name" value="Histone, subunit A"/>
    <property type="match status" value="1"/>
</dbReference>
<protein>
    <submittedName>
        <fullName evidence="8">Taf4</fullName>
    </submittedName>
</protein>
<dbReference type="EMBL" id="VXIV02003222">
    <property type="protein sequence ID" value="KAF6019541.1"/>
    <property type="molecule type" value="Genomic_DNA"/>
</dbReference>
<dbReference type="GO" id="GO:0016251">
    <property type="term" value="F:RNA polymerase II general transcription initiation factor activity"/>
    <property type="evidence" value="ECO:0007669"/>
    <property type="project" value="TreeGrafter"/>
</dbReference>
<evidence type="ECO:0000256" key="2">
    <source>
        <dbReference type="ARBA" id="ARBA00006178"/>
    </source>
</evidence>
<dbReference type="Gene3D" id="1.20.120.1110">
    <property type="entry name" value="TAFH/NHR1 domain"/>
    <property type="match status" value="1"/>
</dbReference>
<dbReference type="PANTHER" id="PTHR15138:SF14">
    <property type="entry name" value="TRANSCRIPTION INITIATION FACTOR TFIID SUBUNIT 4"/>
    <property type="match status" value="1"/>
</dbReference>
<dbReference type="InterPro" id="IPR003894">
    <property type="entry name" value="TAFH_NHR1"/>
</dbReference>
<dbReference type="CDD" id="cd08045">
    <property type="entry name" value="HFD_TAF4"/>
    <property type="match status" value="1"/>
</dbReference>
<evidence type="ECO:0000256" key="4">
    <source>
        <dbReference type="ARBA" id="ARBA00023163"/>
    </source>
</evidence>
<name>A0A7J7J1I6_BUGNE</name>
<dbReference type="GO" id="GO:0005669">
    <property type="term" value="C:transcription factor TFIID complex"/>
    <property type="evidence" value="ECO:0007669"/>
    <property type="project" value="InterPro"/>
</dbReference>
<evidence type="ECO:0000256" key="1">
    <source>
        <dbReference type="ARBA" id="ARBA00004123"/>
    </source>
</evidence>
<dbReference type="PANTHER" id="PTHR15138">
    <property type="entry name" value="TRANSCRIPTION INITIATION FACTOR TFIID SUBUNIT 4"/>
    <property type="match status" value="1"/>
</dbReference>
<dbReference type="InterPro" id="IPR009072">
    <property type="entry name" value="Histone-fold"/>
</dbReference>
<proteinExistence type="inferred from homology"/>
<gene>
    <name evidence="8" type="ORF">EB796_022145</name>
</gene>